<keyword evidence="4 6" id="KW-1133">Transmembrane helix</keyword>
<feature type="transmembrane region" description="Helical" evidence="6">
    <location>
        <begin position="223"/>
        <end position="243"/>
    </location>
</feature>
<evidence type="ECO:0000313" key="8">
    <source>
        <dbReference type="EMBL" id="PWG62489.1"/>
    </source>
</evidence>
<feature type="domain" description="EamA" evidence="7">
    <location>
        <begin position="17"/>
        <end position="146"/>
    </location>
</feature>
<evidence type="ECO:0000256" key="2">
    <source>
        <dbReference type="ARBA" id="ARBA00007362"/>
    </source>
</evidence>
<evidence type="ECO:0000259" key="7">
    <source>
        <dbReference type="Pfam" id="PF00892"/>
    </source>
</evidence>
<evidence type="ECO:0000313" key="9">
    <source>
        <dbReference type="Proteomes" id="UP000245474"/>
    </source>
</evidence>
<feature type="transmembrane region" description="Helical" evidence="6">
    <location>
        <begin position="107"/>
        <end position="124"/>
    </location>
</feature>
<feature type="transmembrane region" description="Helical" evidence="6">
    <location>
        <begin position="133"/>
        <end position="152"/>
    </location>
</feature>
<evidence type="ECO:0000256" key="5">
    <source>
        <dbReference type="ARBA" id="ARBA00023136"/>
    </source>
</evidence>
<dbReference type="Pfam" id="PF00892">
    <property type="entry name" value="EamA"/>
    <property type="match status" value="2"/>
</dbReference>
<dbReference type="Proteomes" id="UP000245474">
    <property type="component" value="Unassembled WGS sequence"/>
</dbReference>
<evidence type="ECO:0000256" key="3">
    <source>
        <dbReference type="ARBA" id="ARBA00022692"/>
    </source>
</evidence>
<reference evidence="8 9" key="1">
    <citation type="submission" date="2018-05" db="EMBL/GenBank/DDBJ databases">
        <title>Spiribacter halobius sp. nov., a moderately halophilic bacterium isolated from marine solar saltern.</title>
        <authorList>
            <person name="Zheng W.-S."/>
            <person name="Lu D.-C."/>
            <person name="Du Z.-J."/>
        </authorList>
    </citation>
    <scope>NUCLEOTIDE SEQUENCE [LARGE SCALE GENOMIC DNA]</scope>
    <source>
        <strain evidence="8 9">E85</strain>
    </source>
</reference>
<keyword evidence="9" id="KW-1185">Reference proteome</keyword>
<dbReference type="InterPro" id="IPR050638">
    <property type="entry name" value="AA-Vitamin_Transporters"/>
</dbReference>
<dbReference type="InterPro" id="IPR000620">
    <property type="entry name" value="EamA_dom"/>
</dbReference>
<keyword evidence="5 6" id="KW-0472">Membrane</keyword>
<dbReference type="PANTHER" id="PTHR32322:SF2">
    <property type="entry name" value="EAMA DOMAIN-CONTAINING PROTEIN"/>
    <property type="match status" value="1"/>
</dbReference>
<feature type="transmembrane region" description="Helical" evidence="6">
    <location>
        <begin position="190"/>
        <end position="211"/>
    </location>
</feature>
<sequence length="301" mass="31181">MSTATGSALVSPARARLLLLAVVLLWGANWPVMKVGLESIGPLTFAATRMLLGGATLAVVAALQGQLRLPDRADWPVVFGVGLLQMAGFLGLVNLGLQYVPAGRSAILAYTTAIWVVPLAAMLLGERLAGRRLAGFVIGIAGVGVLFNPFGFDWTDRAVLLGNGLLLLAALLWAILIVQVRGHAMRGSPLSLGPWQFAVAALVLTPLALLLEGTASIRWSPQLAVILAYNGPLATGFCFWAMITVTRALPAITTSLSSLAVPVTGMLLAAVTIGEPLTVTNLAGLALILGGVGLVSVPQSR</sequence>
<accession>A0A2U2N0I6</accession>
<dbReference type="EMBL" id="QFFI01000018">
    <property type="protein sequence ID" value="PWG62489.1"/>
    <property type="molecule type" value="Genomic_DNA"/>
</dbReference>
<feature type="transmembrane region" description="Helical" evidence="6">
    <location>
        <begin position="75"/>
        <end position="95"/>
    </location>
</feature>
<name>A0A2U2N0I6_9GAMM</name>
<keyword evidence="3 6" id="KW-0812">Transmembrane</keyword>
<gene>
    <name evidence="8" type="ORF">DEM34_11945</name>
</gene>
<dbReference type="AlphaFoldDB" id="A0A2U2N0I6"/>
<dbReference type="InterPro" id="IPR037185">
    <property type="entry name" value="EmrE-like"/>
</dbReference>
<comment type="caution">
    <text evidence="8">The sequence shown here is derived from an EMBL/GenBank/DDBJ whole genome shotgun (WGS) entry which is preliminary data.</text>
</comment>
<dbReference type="OrthoDB" id="5298131at2"/>
<feature type="transmembrane region" description="Helical" evidence="6">
    <location>
        <begin position="44"/>
        <end position="63"/>
    </location>
</feature>
<evidence type="ECO:0000256" key="6">
    <source>
        <dbReference type="SAM" id="Phobius"/>
    </source>
</evidence>
<dbReference type="RefSeq" id="WP_109679047.1">
    <property type="nucleotide sequence ID" value="NZ_CP086615.1"/>
</dbReference>
<feature type="transmembrane region" description="Helical" evidence="6">
    <location>
        <begin position="158"/>
        <end position="178"/>
    </location>
</feature>
<comment type="subcellular location">
    <subcellularLocation>
        <location evidence="1">Membrane</location>
        <topology evidence="1">Multi-pass membrane protein</topology>
    </subcellularLocation>
</comment>
<dbReference type="SUPFAM" id="SSF103481">
    <property type="entry name" value="Multidrug resistance efflux transporter EmrE"/>
    <property type="match status" value="2"/>
</dbReference>
<evidence type="ECO:0000256" key="1">
    <source>
        <dbReference type="ARBA" id="ARBA00004141"/>
    </source>
</evidence>
<proteinExistence type="inferred from homology"/>
<dbReference type="GO" id="GO:0016020">
    <property type="term" value="C:membrane"/>
    <property type="evidence" value="ECO:0007669"/>
    <property type="project" value="UniProtKB-SubCell"/>
</dbReference>
<dbReference type="PANTHER" id="PTHR32322">
    <property type="entry name" value="INNER MEMBRANE TRANSPORTER"/>
    <property type="match status" value="1"/>
</dbReference>
<comment type="similarity">
    <text evidence="2">Belongs to the EamA transporter family.</text>
</comment>
<feature type="domain" description="EamA" evidence="7">
    <location>
        <begin position="161"/>
        <end position="296"/>
    </location>
</feature>
<organism evidence="8 9">
    <name type="scientific">Sediminicurvatus halobius</name>
    <dbReference type="NCBI Taxonomy" id="2182432"/>
    <lineage>
        <taxon>Bacteria</taxon>
        <taxon>Pseudomonadati</taxon>
        <taxon>Pseudomonadota</taxon>
        <taxon>Gammaproteobacteria</taxon>
        <taxon>Chromatiales</taxon>
        <taxon>Ectothiorhodospiraceae</taxon>
        <taxon>Sediminicurvatus</taxon>
    </lineage>
</organism>
<feature type="transmembrane region" description="Helical" evidence="6">
    <location>
        <begin position="279"/>
        <end position="297"/>
    </location>
</feature>
<evidence type="ECO:0000256" key="4">
    <source>
        <dbReference type="ARBA" id="ARBA00022989"/>
    </source>
</evidence>
<feature type="transmembrane region" description="Helical" evidence="6">
    <location>
        <begin position="255"/>
        <end position="273"/>
    </location>
</feature>
<protein>
    <submittedName>
        <fullName evidence="8">EamA family transporter</fullName>
    </submittedName>
</protein>